<dbReference type="CDD" id="cd04212">
    <property type="entry name" value="CuRO_UO_II"/>
    <property type="match status" value="1"/>
</dbReference>
<dbReference type="InterPro" id="IPR034227">
    <property type="entry name" value="CuRO_UO_II"/>
</dbReference>
<feature type="transmembrane region" description="Helical" evidence="19">
    <location>
        <begin position="87"/>
        <end position="105"/>
    </location>
</feature>
<dbReference type="NCBIfam" id="TIGR01432">
    <property type="entry name" value="QOXA"/>
    <property type="match status" value="1"/>
</dbReference>
<keyword evidence="6 17" id="KW-1003">Cell membrane</keyword>
<keyword evidence="10" id="KW-0732">Signal</keyword>
<dbReference type="InterPro" id="IPR006332">
    <property type="entry name" value="QoxA"/>
</dbReference>
<comment type="function">
    <text evidence="17">Catalyzes quinol oxidation with the concomitant reduction of oxygen to water. Subunit II transfers the electrons from a quinol to the binuclear center of the catalytic subunit I.</text>
</comment>
<dbReference type="InterPro" id="IPR036257">
    <property type="entry name" value="Cyt_c_oxidase_su2_TM_sf"/>
</dbReference>
<evidence type="ECO:0000259" key="21">
    <source>
        <dbReference type="PROSITE" id="PS50999"/>
    </source>
</evidence>
<feature type="transmembrane region" description="Helical" evidence="19">
    <location>
        <begin position="46"/>
        <end position="66"/>
    </location>
</feature>
<evidence type="ECO:0000256" key="5">
    <source>
        <dbReference type="ARBA" id="ARBA00022448"/>
    </source>
</evidence>
<feature type="domain" description="Cytochrome oxidase subunit II transmembrane region profile" evidence="21">
    <location>
        <begin position="20"/>
        <end position="118"/>
    </location>
</feature>
<reference evidence="22 23" key="1">
    <citation type="submission" date="2021-01" db="EMBL/GenBank/DDBJ databases">
        <title>Genomic Encyclopedia of Type Strains, Phase IV (KMG-IV): sequencing the most valuable type-strain genomes for metagenomic binning, comparative biology and taxonomic classification.</title>
        <authorList>
            <person name="Goeker M."/>
        </authorList>
    </citation>
    <scope>NUCLEOTIDE SEQUENCE [LARGE SCALE GENOMIC DNA]</scope>
    <source>
        <strain evidence="22 23">DSM 23711</strain>
    </source>
</reference>
<keyword evidence="7 17" id="KW-0679">Respiratory chain</keyword>
<protein>
    <recommendedName>
        <fullName evidence="4 17">Quinol oxidase subunit 2</fullName>
        <ecNumber evidence="17">1.10.3.-</ecNumber>
    </recommendedName>
</protein>
<evidence type="ECO:0000313" key="22">
    <source>
        <dbReference type="EMBL" id="MBM7569733.1"/>
    </source>
</evidence>
<evidence type="ECO:0000256" key="3">
    <source>
        <dbReference type="ARBA" id="ARBA00007866"/>
    </source>
</evidence>
<evidence type="ECO:0000256" key="16">
    <source>
        <dbReference type="ARBA" id="ARBA00024688"/>
    </source>
</evidence>
<accession>A0ABS2MV98</accession>
<feature type="region of interest" description="Disordered" evidence="18">
    <location>
        <begin position="305"/>
        <end position="333"/>
    </location>
</feature>
<dbReference type="Pfam" id="PF02790">
    <property type="entry name" value="COX2_TM"/>
    <property type="match status" value="1"/>
</dbReference>
<comment type="similarity">
    <text evidence="3 17">Belongs to the cytochrome c oxidase subunit 2 family.</text>
</comment>
<dbReference type="InterPro" id="IPR011759">
    <property type="entry name" value="Cyt_c_oxidase_su2_TM_dom"/>
</dbReference>
<keyword evidence="15 17" id="KW-0472">Membrane</keyword>
<keyword evidence="8 19" id="KW-0812">Transmembrane</keyword>
<keyword evidence="9" id="KW-0479">Metal-binding</keyword>
<evidence type="ECO:0000256" key="18">
    <source>
        <dbReference type="SAM" id="MobiDB-lite"/>
    </source>
</evidence>
<dbReference type="InterPro" id="IPR045187">
    <property type="entry name" value="CcO_II"/>
</dbReference>
<comment type="catalytic activity">
    <reaction evidence="1 17">
        <text>2 a quinol + O2 = 2 a quinone + 2 H2O</text>
        <dbReference type="Rhea" id="RHEA:55376"/>
        <dbReference type="ChEBI" id="CHEBI:15377"/>
        <dbReference type="ChEBI" id="CHEBI:15379"/>
        <dbReference type="ChEBI" id="CHEBI:24646"/>
        <dbReference type="ChEBI" id="CHEBI:132124"/>
    </reaction>
</comment>
<keyword evidence="13 17" id="KW-0560">Oxidoreductase</keyword>
<evidence type="ECO:0000256" key="8">
    <source>
        <dbReference type="ARBA" id="ARBA00022692"/>
    </source>
</evidence>
<evidence type="ECO:0000256" key="14">
    <source>
        <dbReference type="ARBA" id="ARBA00023008"/>
    </source>
</evidence>
<evidence type="ECO:0000313" key="23">
    <source>
        <dbReference type="Proteomes" id="UP001296943"/>
    </source>
</evidence>
<dbReference type="InterPro" id="IPR006333">
    <property type="entry name" value="Cyt_o_ubiquinol_oxidase_su2"/>
</dbReference>
<evidence type="ECO:0000256" key="7">
    <source>
        <dbReference type="ARBA" id="ARBA00022660"/>
    </source>
</evidence>
<dbReference type="PIRSF" id="PIRSF000292">
    <property type="entry name" value="Ubi_od_II"/>
    <property type="match status" value="1"/>
</dbReference>
<dbReference type="Proteomes" id="UP001296943">
    <property type="component" value="Unassembled WGS sequence"/>
</dbReference>
<keyword evidence="11 17" id="KW-0249">Electron transport</keyword>
<keyword evidence="12 19" id="KW-1133">Transmembrane helix</keyword>
<evidence type="ECO:0000256" key="12">
    <source>
        <dbReference type="ARBA" id="ARBA00022989"/>
    </source>
</evidence>
<comment type="subcellular location">
    <subcellularLocation>
        <location evidence="2">Cell membrane</location>
        <topology evidence="2">Multi-pass membrane protein</topology>
    </subcellularLocation>
</comment>
<evidence type="ECO:0000259" key="20">
    <source>
        <dbReference type="PROSITE" id="PS50857"/>
    </source>
</evidence>
<dbReference type="Gene3D" id="2.60.40.420">
    <property type="entry name" value="Cupredoxins - blue copper proteins"/>
    <property type="match status" value="1"/>
</dbReference>
<keyword evidence="23" id="KW-1185">Reference proteome</keyword>
<evidence type="ECO:0000256" key="11">
    <source>
        <dbReference type="ARBA" id="ARBA00022982"/>
    </source>
</evidence>
<evidence type="ECO:0000256" key="15">
    <source>
        <dbReference type="ARBA" id="ARBA00023136"/>
    </source>
</evidence>
<feature type="domain" description="Cytochrome oxidase subunit II copper A binding" evidence="20">
    <location>
        <begin position="124"/>
        <end position="236"/>
    </location>
</feature>
<dbReference type="EC" id="1.10.3.-" evidence="17"/>
<dbReference type="NCBIfam" id="TIGR02866">
    <property type="entry name" value="CoxB"/>
    <property type="match status" value="1"/>
</dbReference>
<evidence type="ECO:0000256" key="19">
    <source>
        <dbReference type="SAM" id="Phobius"/>
    </source>
</evidence>
<dbReference type="SUPFAM" id="SSF49503">
    <property type="entry name" value="Cupredoxins"/>
    <property type="match status" value="1"/>
</dbReference>
<dbReference type="SUPFAM" id="SSF81464">
    <property type="entry name" value="Cytochrome c oxidase subunit II-like, transmembrane region"/>
    <property type="match status" value="1"/>
</dbReference>
<evidence type="ECO:0000256" key="4">
    <source>
        <dbReference type="ARBA" id="ARBA00016131"/>
    </source>
</evidence>
<dbReference type="PROSITE" id="PS50857">
    <property type="entry name" value="COX2_CUA"/>
    <property type="match status" value="1"/>
</dbReference>
<organism evidence="22 23">
    <name type="scientific">Aquibacillus albus</name>
    <dbReference type="NCBI Taxonomy" id="1168171"/>
    <lineage>
        <taxon>Bacteria</taxon>
        <taxon>Bacillati</taxon>
        <taxon>Bacillota</taxon>
        <taxon>Bacilli</taxon>
        <taxon>Bacillales</taxon>
        <taxon>Bacillaceae</taxon>
        <taxon>Aquibacillus</taxon>
    </lineage>
</organism>
<gene>
    <name evidence="22" type="ORF">JOC48_000202</name>
</gene>
<dbReference type="Gene3D" id="1.10.287.90">
    <property type="match status" value="1"/>
</dbReference>
<dbReference type="PANTHER" id="PTHR22888:SF18">
    <property type="entry name" value="CYTOCHROME BO(3) UBIQUINOL OXIDASE SUBUNIT 2"/>
    <property type="match status" value="1"/>
</dbReference>
<keyword evidence="5 17" id="KW-0813">Transport</keyword>
<dbReference type="EMBL" id="JAFBDR010000001">
    <property type="protein sequence ID" value="MBM7569733.1"/>
    <property type="molecule type" value="Genomic_DNA"/>
</dbReference>
<evidence type="ECO:0000256" key="10">
    <source>
        <dbReference type="ARBA" id="ARBA00022729"/>
    </source>
</evidence>
<comment type="function">
    <text evidence="16">Subunits I and II form the functional core of the enzyme complex. Electrons originating in cytochrome c are transferred via heme a and Cu(A) to the binuclear center formed by heme a3 and Cu(B).</text>
</comment>
<evidence type="ECO:0000256" key="13">
    <source>
        <dbReference type="ARBA" id="ARBA00023002"/>
    </source>
</evidence>
<dbReference type="PANTHER" id="PTHR22888">
    <property type="entry name" value="CYTOCHROME C OXIDASE, SUBUNIT II"/>
    <property type="match status" value="1"/>
</dbReference>
<evidence type="ECO:0000256" key="1">
    <source>
        <dbReference type="ARBA" id="ARBA00000725"/>
    </source>
</evidence>
<dbReference type="InterPro" id="IPR008972">
    <property type="entry name" value="Cupredoxin"/>
</dbReference>
<evidence type="ECO:0000256" key="9">
    <source>
        <dbReference type="ARBA" id="ARBA00022723"/>
    </source>
</evidence>
<dbReference type="PROSITE" id="PS51257">
    <property type="entry name" value="PROKAR_LIPOPROTEIN"/>
    <property type="match status" value="1"/>
</dbReference>
<dbReference type="PROSITE" id="PS50999">
    <property type="entry name" value="COX2_TM"/>
    <property type="match status" value="1"/>
</dbReference>
<dbReference type="InterPro" id="IPR014222">
    <property type="entry name" value="Cyt_c_oxidase_su2"/>
</dbReference>
<evidence type="ECO:0000256" key="17">
    <source>
        <dbReference type="PIRNR" id="PIRNR000292"/>
    </source>
</evidence>
<proteinExistence type="inferred from homology"/>
<evidence type="ECO:0000256" key="2">
    <source>
        <dbReference type="ARBA" id="ARBA00004651"/>
    </source>
</evidence>
<comment type="caution">
    <text evidence="22">The sequence shown here is derived from an EMBL/GenBank/DDBJ whole genome shotgun (WGS) entry which is preliminary data.</text>
</comment>
<keyword evidence="14" id="KW-0186">Copper</keyword>
<dbReference type="PRINTS" id="PR01166">
    <property type="entry name" value="CYCOXIDASEII"/>
</dbReference>
<evidence type="ECO:0000256" key="6">
    <source>
        <dbReference type="ARBA" id="ARBA00022475"/>
    </source>
</evidence>
<name>A0ABS2MV98_9BACI</name>
<dbReference type="InterPro" id="IPR002429">
    <property type="entry name" value="CcO_II-like_C"/>
</dbReference>
<sequence>MKSTRFVVLIIALIPMIFLTGCETNMVVFEPQGPVARTITDLINWSLAWMLLVVVVVFSLFGYIVWKYRERPDNMDYEPPEEHGSTVLEIIWTAIPILIVIALTIPTVQALYDLEEVPEGYEDKEPITIHVTAADWKWIFSYPEQGIETVNYANIPEDTPIHFKLTSASTMQSFWIPALGGQKYAMAKMETEMYLVADNPGSYVGKNSNFNGRGYAGMEFEVLAQTHEDFNQWITDVKETAPELTEEEYEELLKPTHLGRLTYANTHLEWVDHANMHSKTYTNPELYRYHGYQGKTFEEEDNYRNKETNLEHNGHHSDEDDEHEGHGGEHDGH</sequence>